<feature type="domain" description="Acyl-CoA dehydrogenase C-terminal bacterial-type" evidence="15">
    <location>
        <begin position="515"/>
        <end position="807"/>
    </location>
</feature>
<dbReference type="Gene3D" id="1.20.140.10">
    <property type="entry name" value="Butyryl-CoA Dehydrogenase, subunit A, domain 3"/>
    <property type="match status" value="1"/>
</dbReference>
<evidence type="ECO:0000259" key="14">
    <source>
        <dbReference type="Pfam" id="PF02771"/>
    </source>
</evidence>
<dbReference type="GO" id="GO:0033539">
    <property type="term" value="P:fatty acid beta-oxidation using acyl-CoA dehydrogenase"/>
    <property type="evidence" value="ECO:0007669"/>
    <property type="project" value="InterPro"/>
</dbReference>
<dbReference type="EC" id="1.3.8.8" evidence="5"/>
<gene>
    <name evidence="16" type="ORF">DES49_1248</name>
</gene>
<dbReference type="FunFam" id="1.20.140.10:FF:000009">
    <property type="entry name" value="Acyl-CoA dehydrogenase"/>
    <property type="match status" value="1"/>
</dbReference>
<keyword evidence="12" id="KW-1133">Transmembrane helix</keyword>
<evidence type="ECO:0000256" key="7">
    <source>
        <dbReference type="ARBA" id="ARBA00022630"/>
    </source>
</evidence>
<evidence type="ECO:0000256" key="10">
    <source>
        <dbReference type="ARBA" id="ARBA00047882"/>
    </source>
</evidence>
<accession>A0A4R7JZN2</accession>
<reference evidence="16 17" key="1">
    <citation type="submission" date="2019-03" db="EMBL/GenBank/DDBJ databases">
        <title>Genomic Encyclopedia of Type Strains, Phase IV (KMG-IV): sequencing the most valuable type-strain genomes for metagenomic binning, comparative biology and taxonomic classification.</title>
        <authorList>
            <person name="Goeker M."/>
        </authorList>
    </citation>
    <scope>NUCLEOTIDE SEQUENCE [LARGE SCALE GENOMIC DNA]</scope>
    <source>
        <strain evidence="16 17">DSM 15505</strain>
    </source>
</reference>
<dbReference type="InterPro" id="IPR046373">
    <property type="entry name" value="Acyl-CoA_Oxase/DH_mid-dom_sf"/>
</dbReference>
<evidence type="ECO:0000313" key="16">
    <source>
        <dbReference type="EMBL" id="TDT43434.1"/>
    </source>
</evidence>
<dbReference type="InterPro" id="IPR050741">
    <property type="entry name" value="Acyl-CoA_dehydrogenase"/>
</dbReference>
<dbReference type="GO" id="GO:0005737">
    <property type="term" value="C:cytoplasm"/>
    <property type="evidence" value="ECO:0007669"/>
    <property type="project" value="TreeGrafter"/>
</dbReference>
<dbReference type="GO" id="GO:0050660">
    <property type="term" value="F:flavin adenine dinucleotide binding"/>
    <property type="evidence" value="ECO:0007669"/>
    <property type="project" value="InterPro"/>
</dbReference>
<dbReference type="PANTHER" id="PTHR48083:SF33">
    <property type="entry name" value="ACYL-COENZYME A DEHYDROGENASE"/>
    <property type="match status" value="1"/>
</dbReference>
<keyword evidence="12" id="KW-0812">Transmembrane</keyword>
<dbReference type="InterPro" id="IPR037069">
    <property type="entry name" value="AcylCoA_DH/ox_N_sf"/>
</dbReference>
<evidence type="ECO:0000256" key="1">
    <source>
        <dbReference type="ARBA" id="ARBA00001974"/>
    </source>
</evidence>
<evidence type="ECO:0000256" key="2">
    <source>
        <dbReference type="ARBA" id="ARBA00005005"/>
    </source>
</evidence>
<dbReference type="GO" id="GO:0070991">
    <property type="term" value="F:medium-chain fatty acyl-CoA dehydrogenase activity"/>
    <property type="evidence" value="ECO:0007669"/>
    <property type="project" value="UniProtKB-EC"/>
</dbReference>
<comment type="cofactor">
    <cofactor evidence="1">
        <name>FAD</name>
        <dbReference type="ChEBI" id="CHEBI:57692"/>
    </cofactor>
</comment>
<evidence type="ECO:0000256" key="4">
    <source>
        <dbReference type="ARBA" id="ARBA00012033"/>
    </source>
</evidence>
<dbReference type="PANTHER" id="PTHR48083">
    <property type="entry name" value="MEDIUM-CHAIN SPECIFIC ACYL-COA DEHYDROGENASE, MITOCHONDRIAL-RELATED"/>
    <property type="match status" value="1"/>
</dbReference>
<dbReference type="InterPro" id="IPR015396">
    <property type="entry name" value="FadE_C"/>
</dbReference>
<organism evidence="16 17">
    <name type="scientific">Halospina denitrificans</name>
    <dbReference type="NCBI Taxonomy" id="332522"/>
    <lineage>
        <taxon>Bacteria</taxon>
        <taxon>Pseudomonadati</taxon>
        <taxon>Pseudomonadota</taxon>
        <taxon>Gammaproteobacteria</taxon>
        <taxon>Halospina</taxon>
    </lineage>
</organism>
<dbReference type="Gene3D" id="1.10.540.10">
    <property type="entry name" value="Acyl-CoA dehydrogenase/oxidase, N-terminal domain"/>
    <property type="match status" value="1"/>
</dbReference>
<dbReference type="EC" id="1.3.8.7" evidence="4"/>
<evidence type="ECO:0000256" key="5">
    <source>
        <dbReference type="ARBA" id="ARBA00012040"/>
    </source>
</evidence>
<keyword evidence="8" id="KW-0274">FAD</keyword>
<evidence type="ECO:0000259" key="13">
    <source>
        <dbReference type="Pfam" id="PF00441"/>
    </source>
</evidence>
<keyword evidence="9" id="KW-0560">Oxidoreductase</keyword>
<dbReference type="NCBIfam" id="NF009586">
    <property type="entry name" value="PRK13026.1"/>
    <property type="match status" value="1"/>
</dbReference>
<dbReference type="InterPro" id="IPR009100">
    <property type="entry name" value="AcylCoA_DH/oxidase_NM_dom_sf"/>
</dbReference>
<sequence>MSIVLLILAALVLLYLGVSWWLGAIGLAVATLAGMWLDAFHWASVVFGGLILIAALVVMIPSPVRRSLLSAPLLGMVKGMLPKLSDTEQEALNAGSVDWDGELFSGNPDWEELLGYEHPKLTDEEQAFLDGPVEELCGMLDDWSITNERLDLPEEAWQLIREKGFFGLVISKDYGGLGFSDMAHSEIVMKLASRGVSAAVTVMVPNSLGPGELITYYGTDDQKNYYLPRLAKGDEIPCFALTSPVAGSDAGAIPDSGIICRGYWNGQETLGMRVTWNKRYITLAPVATLIGLAIKVYDPEGLLGDEHDLGVTTVMVPADTEGVNHGPRHLPMNTPFMNGPTWGEDVFIPLDQVIGGRDMIGQGWRMLLECLSIGRSISLPGLGTSAGKMACLTTGSYAAVREQFGRSISDFEGVQEAMEPMAGYTWMMDSARIFTAGMLDRGVKPSVPSALLKYRNTDLMRTVVNNAMDVVAGRGVIRGPRNFLARIYQAIPIAITVEGANILTRSLMVFGQGAIRCHPYIVQEIEAAGMEDRSKAVSKFDGVFFAHIAHTTRNVLRALLLGLTGGRLEPTPRQGNLRRYYRQLSRFSAAFAVLTDVSLISLGGGLKARQRFTGRMTDCLVGLYYASASIKQWHEEGYPEHMRDVVEWSLETSLHDIQTALYEATTNFPVKPLRWPLKFMALPLGVRLRKPDDERGKRVALSIARPGPVKDRIVKGVYMDDNPNDAVGRILNAQKLAGETKPARDRINEAIRKADPDELQDIEMLLGHQREELLDWAQERELIDDSERKAVSEAMAAMYDTIRVDAFSKESVAELGKDAVGRLKLVERPKAEDEPTN</sequence>
<dbReference type="InterPro" id="IPR013786">
    <property type="entry name" value="AcylCoA_DH/ox_N"/>
</dbReference>
<keyword evidence="17" id="KW-1185">Reference proteome</keyword>
<dbReference type="GO" id="GO:0004466">
    <property type="term" value="F:long-chain fatty acyl-CoA dehydrogenase activity"/>
    <property type="evidence" value="ECO:0007669"/>
    <property type="project" value="UniProtKB-EC"/>
</dbReference>
<evidence type="ECO:0000256" key="3">
    <source>
        <dbReference type="ARBA" id="ARBA00009347"/>
    </source>
</evidence>
<dbReference type="RefSeq" id="WP_133735501.1">
    <property type="nucleotide sequence ID" value="NZ_SOAX01000002.1"/>
</dbReference>
<proteinExistence type="inferred from homology"/>
<name>A0A4R7JZN2_9GAMM</name>
<dbReference type="Pfam" id="PF02771">
    <property type="entry name" value="Acyl-CoA_dh_N"/>
    <property type="match status" value="1"/>
</dbReference>
<evidence type="ECO:0000259" key="15">
    <source>
        <dbReference type="Pfam" id="PF09317"/>
    </source>
</evidence>
<comment type="catalytic activity">
    <reaction evidence="10">
        <text>a medium-chain 2,3-saturated fatty acyl-CoA + oxidized [electron-transfer flavoprotein] + H(+) = a medium-chain (2E)-enoyl-CoA + reduced [electron-transfer flavoprotein]</text>
        <dbReference type="Rhea" id="RHEA:14477"/>
        <dbReference type="Rhea" id="RHEA-COMP:10685"/>
        <dbReference type="Rhea" id="RHEA-COMP:10686"/>
        <dbReference type="ChEBI" id="CHEBI:15378"/>
        <dbReference type="ChEBI" id="CHEBI:57692"/>
        <dbReference type="ChEBI" id="CHEBI:58307"/>
        <dbReference type="ChEBI" id="CHEBI:83723"/>
        <dbReference type="ChEBI" id="CHEBI:83726"/>
        <dbReference type="EC" id="1.3.8.7"/>
    </reaction>
</comment>
<feature type="transmembrane region" description="Helical" evidence="12">
    <location>
        <begin position="40"/>
        <end position="60"/>
    </location>
</feature>
<dbReference type="Pfam" id="PF09317">
    <property type="entry name" value="ACDH_C"/>
    <property type="match status" value="1"/>
</dbReference>
<dbReference type="SUPFAM" id="SSF47203">
    <property type="entry name" value="Acyl-CoA dehydrogenase C-terminal domain-like"/>
    <property type="match status" value="1"/>
</dbReference>
<keyword evidence="12" id="KW-0472">Membrane</keyword>
<evidence type="ECO:0000256" key="11">
    <source>
        <dbReference type="ARBA" id="ARBA00049247"/>
    </source>
</evidence>
<evidence type="ECO:0000256" key="9">
    <source>
        <dbReference type="ARBA" id="ARBA00023002"/>
    </source>
</evidence>
<comment type="similarity">
    <text evidence="3">Belongs to the acyl-CoA dehydrogenase family.</text>
</comment>
<evidence type="ECO:0000313" key="17">
    <source>
        <dbReference type="Proteomes" id="UP000295830"/>
    </source>
</evidence>
<dbReference type="InterPro" id="IPR009075">
    <property type="entry name" value="AcylCo_DH/oxidase_C"/>
</dbReference>
<comment type="catalytic activity">
    <reaction evidence="11">
        <text>a long-chain 2,3-saturated fatty acyl-CoA + oxidized [electron-transfer flavoprotein] + H(+) = a long-chain (2E)-enoyl-CoA + reduced [electron-transfer flavoprotein]</text>
        <dbReference type="Rhea" id="RHEA:17721"/>
        <dbReference type="Rhea" id="RHEA-COMP:10685"/>
        <dbReference type="Rhea" id="RHEA-COMP:10686"/>
        <dbReference type="ChEBI" id="CHEBI:15378"/>
        <dbReference type="ChEBI" id="CHEBI:57692"/>
        <dbReference type="ChEBI" id="CHEBI:58307"/>
        <dbReference type="ChEBI" id="CHEBI:83721"/>
        <dbReference type="ChEBI" id="CHEBI:83727"/>
        <dbReference type="EC" id="1.3.8.8"/>
    </reaction>
</comment>
<dbReference type="Pfam" id="PF00441">
    <property type="entry name" value="Acyl-CoA_dh_1"/>
    <property type="match status" value="1"/>
</dbReference>
<protein>
    <recommendedName>
        <fullName evidence="6">Acyl-coenzyme A dehydrogenase</fullName>
        <ecNumber evidence="4">1.3.8.7</ecNumber>
        <ecNumber evidence="5">1.3.8.8</ecNumber>
    </recommendedName>
</protein>
<evidence type="ECO:0000256" key="8">
    <source>
        <dbReference type="ARBA" id="ARBA00022827"/>
    </source>
</evidence>
<comment type="caution">
    <text evidence="16">The sequence shown here is derived from an EMBL/GenBank/DDBJ whole genome shotgun (WGS) entry which is preliminary data.</text>
</comment>
<feature type="domain" description="Acyl-CoA dehydrogenase/oxidase C-terminal" evidence="13">
    <location>
        <begin position="361"/>
        <end position="505"/>
    </location>
</feature>
<comment type="pathway">
    <text evidence="2">Lipid metabolism; fatty acid beta-oxidation.</text>
</comment>
<dbReference type="UniPathway" id="UPA00659"/>
<dbReference type="Proteomes" id="UP000295830">
    <property type="component" value="Unassembled WGS sequence"/>
</dbReference>
<keyword evidence="7" id="KW-0285">Flavoprotein</keyword>
<evidence type="ECO:0000256" key="6">
    <source>
        <dbReference type="ARBA" id="ARBA00020144"/>
    </source>
</evidence>
<dbReference type="AlphaFoldDB" id="A0A4R7JZN2"/>
<dbReference type="Gene3D" id="2.40.110.10">
    <property type="entry name" value="Butyryl-CoA Dehydrogenase, subunit A, domain 2"/>
    <property type="match status" value="1"/>
</dbReference>
<dbReference type="EMBL" id="SOAX01000002">
    <property type="protein sequence ID" value="TDT43434.1"/>
    <property type="molecule type" value="Genomic_DNA"/>
</dbReference>
<dbReference type="NCBIfam" id="NF007000">
    <property type="entry name" value="PRK09463.1"/>
    <property type="match status" value="1"/>
</dbReference>
<feature type="domain" description="Acyl-CoA dehydrogenase/oxidase N-terminal" evidence="14">
    <location>
        <begin position="141"/>
        <end position="234"/>
    </location>
</feature>
<dbReference type="OrthoDB" id="9802447at2"/>
<dbReference type="InterPro" id="IPR036250">
    <property type="entry name" value="AcylCo_DH-like_C"/>
</dbReference>
<evidence type="ECO:0000256" key="12">
    <source>
        <dbReference type="SAM" id="Phobius"/>
    </source>
</evidence>
<dbReference type="SUPFAM" id="SSF56645">
    <property type="entry name" value="Acyl-CoA dehydrogenase NM domain-like"/>
    <property type="match status" value="1"/>
</dbReference>
<dbReference type="FunFam" id="1.10.540.10:FF:000004">
    <property type="entry name" value="Acyl-CoA dehydrogenase"/>
    <property type="match status" value="1"/>
</dbReference>